<protein>
    <submittedName>
        <fullName evidence="2">Uncharacterized protein</fullName>
    </submittedName>
</protein>
<sequence>MNAGKVNAPAQAHGVDRIESIVRDARRVVDRARAMRRRGVALVIVCAGLSLHAASSFAQDASMLDDRVTQQNITATICRPGYADTVSPPFDDMMEHKDRLLAERGIDSEHGTRYALDRRVPIVLGGSPDAPDNLDLLPWGGHKGERRKELLTAKLKRCVCEGRMSLSEAQTAIAGNWSAHYAGFGSAPCDSDSAGGVASIGDDGS</sequence>
<gene>
    <name evidence="2" type="ORF">V4C55_15440</name>
</gene>
<proteinExistence type="predicted"/>
<name>A0ABU9QCG4_9BURK</name>
<reference evidence="2 3" key="1">
    <citation type="submission" date="2024-01" db="EMBL/GenBank/DDBJ databases">
        <title>The diversity of rhizobia nodulating Mimosa spp. in eleven states of Brazil covering several biomes is determined by host plant, location, and edaphic factors.</title>
        <authorList>
            <person name="Rouws L."/>
            <person name="Barauna A."/>
            <person name="Beukes C."/>
            <person name="De Faria S.M."/>
            <person name="Gross E."/>
            <person name="Dos Reis Junior F.B."/>
            <person name="Simon M."/>
            <person name="Maluk M."/>
            <person name="Odee D.W."/>
            <person name="Kenicer G."/>
            <person name="Young J.P.W."/>
            <person name="Reis V.M."/>
            <person name="Zilli J."/>
            <person name="James E.K."/>
        </authorList>
    </citation>
    <scope>NUCLEOTIDE SEQUENCE [LARGE SCALE GENOMIC DNA]</scope>
    <source>
        <strain evidence="2 3">JPY77</strain>
    </source>
</reference>
<evidence type="ECO:0000313" key="2">
    <source>
        <dbReference type="EMBL" id="MEM5287115.1"/>
    </source>
</evidence>
<evidence type="ECO:0000313" key="3">
    <source>
        <dbReference type="Proteomes" id="UP001494588"/>
    </source>
</evidence>
<evidence type="ECO:0000256" key="1">
    <source>
        <dbReference type="SAM" id="Phobius"/>
    </source>
</evidence>
<dbReference type="RefSeq" id="WP_201657184.1">
    <property type="nucleotide sequence ID" value="NZ_CAJHCS010000026.1"/>
</dbReference>
<accession>A0ABU9QCG4</accession>
<keyword evidence="1" id="KW-1133">Transmembrane helix</keyword>
<dbReference type="Proteomes" id="UP001494588">
    <property type="component" value="Unassembled WGS sequence"/>
</dbReference>
<keyword evidence="1" id="KW-0472">Membrane</keyword>
<dbReference type="EMBL" id="JAZHGC010000011">
    <property type="protein sequence ID" value="MEM5287115.1"/>
    <property type="molecule type" value="Genomic_DNA"/>
</dbReference>
<keyword evidence="3" id="KW-1185">Reference proteome</keyword>
<organism evidence="2 3">
    <name type="scientific">Paraburkholderia sabiae</name>
    <dbReference type="NCBI Taxonomy" id="273251"/>
    <lineage>
        <taxon>Bacteria</taxon>
        <taxon>Pseudomonadati</taxon>
        <taxon>Pseudomonadota</taxon>
        <taxon>Betaproteobacteria</taxon>
        <taxon>Burkholderiales</taxon>
        <taxon>Burkholderiaceae</taxon>
        <taxon>Paraburkholderia</taxon>
    </lineage>
</organism>
<comment type="caution">
    <text evidence="2">The sequence shown here is derived from an EMBL/GenBank/DDBJ whole genome shotgun (WGS) entry which is preliminary data.</text>
</comment>
<feature type="transmembrane region" description="Helical" evidence="1">
    <location>
        <begin position="40"/>
        <end position="58"/>
    </location>
</feature>
<keyword evidence="1" id="KW-0812">Transmembrane</keyword>